<feature type="compositionally biased region" description="Basic and acidic residues" evidence="2">
    <location>
        <begin position="560"/>
        <end position="569"/>
    </location>
</feature>
<evidence type="ECO:0000256" key="2">
    <source>
        <dbReference type="SAM" id="MobiDB-lite"/>
    </source>
</evidence>
<name>A0A7M5XG62_9CNID</name>
<organism evidence="3 4">
    <name type="scientific">Clytia hemisphaerica</name>
    <dbReference type="NCBI Taxonomy" id="252671"/>
    <lineage>
        <taxon>Eukaryota</taxon>
        <taxon>Metazoa</taxon>
        <taxon>Cnidaria</taxon>
        <taxon>Hydrozoa</taxon>
        <taxon>Hydroidolina</taxon>
        <taxon>Leptothecata</taxon>
        <taxon>Obeliida</taxon>
        <taxon>Clytiidae</taxon>
        <taxon>Clytia</taxon>
    </lineage>
</organism>
<feature type="coiled-coil region" evidence="1">
    <location>
        <begin position="436"/>
        <end position="501"/>
    </location>
</feature>
<reference evidence="3" key="1">
    <citation type="submission" date="2021-01" db="UniProtKB">
        <authorList>
            <consortium name="EnsemblMetazoa"/>
        </authorList>
    </citation>
    <scope>IDENTIFICATION</scope>
</reference>
<dbReference type="OrthoDB" id="10056516at2759"/>
<keyword evidence="4" id="KW-1185">Reference proteome</keyword>
<accession>A0A7M5XG62</accession>
<feature type="compositionally biased region" description="Acidic residues" evidence="2">
    <location>
        <begin position="97"/>
        <end position="120"/>
    </location>
</feature>
<feature type="coiled-coil region" evidence="1">
    <location>
        <begin position="947"/>
        <end position="974"/>
    </location>
</feature>
<feature type="region of interest" description="Disordered" evidence="2">
    <location>
        <begin position="49"/>
        <end position="120"/>
    </location>
</feature>
<feature type="compositionally biased region" description="Basic and acidic residues" evidence="2">
    <location>
        <begin position="534"/>
        <end position="553"/>
    </location>
</feature>
<sequence>MPNPQVAARMRHKRIAAQKKKEEKEAEKQESEVEIILRDTLPAVFVKAIEPSSHTASKKTSPRLNSISDPTKKASRGSSKNFVCKKCRRKTSTSCHDDDDESGDEEGEPLSSDEEIATEVDDTSMLVAHQLKKMKENRRKHEEQQKLNEVLDRVQAALDYSGIEFDDVYVPTFQNDMFNIEASKEKKKERTQIYDMFDESARLGRDRDDVMQDVENWFAISTDELDNFCNLKPNVSSEELMNDDYFMRIHKAFRRSSSSVQKLIQVLQKKLFSDASSGGNTGAGNGGNKQNMSRYEKRKAFASRSRLNLTGRSQQQCNMVAECDSIDVGGGTETINENVALNNGDVEMKSSQESLSTNQTNAAAAEHKIRNFTKKLYTEIELQLWKNMQPALKNIATLVNDGAKYGASTQAKGCYKVGGRQMKILTPVIEKKIEWVSELELKVRQQTTEISSLKADAQKAAEDKIQLRQTLTENELLRKDLDGLQRELVLSEQRLQDALTELERGNTPLIEQRPTSRHVSIKLPEEVLISAPGKEGKKTEKEEGKNDERSEEKKKRKKGEKIQKEENVSRRGSPQDTSKSIHDVHVDSLTEVNSLPEVASLAVTKKIVSAVPIDDRQEPLEVMRENLKKKLSSRRSVLVPGSRVPSRALSTVSAMPSVRHTNTPQSIASGYDYDTESVSSHEHFVSVVKSEDPHSDELRLQIHALREELRQSDDRYYAQRAELENLREVIASNSAAAADQIMKEKQKKLEKQLEQLQQSEKLMKIELAENQTDLSSKQQYIELLQMQIKELLKEREMIKPGSQCTDLEKCVSPPNVNIPLSVDIAQLPRDQLIKKITQQSEVELHRLRKFIVREQQRFQANLRRANLESGKQVSKMKSEQAQLVREVNHFKQSIEQMVLKAEVGGDDLSHDQMSALIAISDGANILDGLSSLERKLHYIFLQKKMLMKHSNANKANAEKELEQCRLQLQKRATECADQQQLVKRVENRNVVLARQCQQLSYLNDNLQRELEPCKAMVQKYAEIREKVELLELNEKEQSNETKELTKSLEADRNRLKREVNHLAMSQICQLRQNTPNRLWSRLNSRQKGLLIEKAHTMNQINHMRRDEATDVLQYCNELILQRFADLVSRYMDLCKWNRIKTTIKTLAEKNHNNKRFAKYLETMEKRHSNTQQIWQKHCENVKVERDKAFLLLKQVLSDRLGDFLVPSIQLSKPNYPKPPKCQNQGTPVCLSPKPVSHVSGRSLAEQSNKESYWQMPPELTDDTAMVKVTVPRILAMDVESCRRSRVIVKPGSKTFKPFLPPIATLFP</sequence>
<evidence type="ECO:0000313" key="3">
    <source>
        <dbReference type="EnsemblMetazoa" id="CLYHEMP022954.1"/>
    </source>
</evidence>
<dbReference type="PANTHER" id="PTHR23159">
    <property type="entry name" value="CENTROSOMAL PROTEIN 2"/>
    <property type="match status" value="1"/>
</dbReference>
<feature type="region of interest" description="Disordered" evidence="2">
    <location>
        <begin position="1"/>
        <end position="33"/>
    </location>
</feature>
<dbReference type="RefSeq" id="XP_066929552.1">
    <property type="nucleotide sequence ID" value="XM_067073451.1"/>
</dbReference>
<evidence type="ECO:0000256" key="1">
    <source>
        <dbReference type="SAM" id="Coils"/>
    </source>
</evidence>
<keyword evidence="1" id="KW-0175">Coiled coil</keyword>
<dbReference type="GeneID" id="136817114"/>
<feature type="compositionally biased region" description="Basic and acidic residues" evidence="2">
    <location>
        <begin position="19"/>
        <end position="33"/>
    </location>
</feature>
<feature type="coiled-coil region" evidence="1">
    <location>
        <begin position="695"/>
        <end position="794"/>
    </location>
</feature>
<feature type="coiled-coil region" evidence="1">
    <location>
        <begin position="1013"/>
        <end position="1058"/>
    </location>
</feature>
<protein>
    <submittedName>
        <fullName evidence="3">Uncharacterized protein</fullName>
    </submittedName>
</protein>
<dbReference type="PANTHER" id="PTHR23159:SF31">
    <property type="entry name" value="CENTROSOME-ASSOCIATED PROTEIN CEP250 ISOFORM X1"/>
    <property type="match status" value="1"/>
</dbReference>
<proteinExistence type="predicted"/>
<feature type="compositionally biased region" description="Basic residues" evidence="2">
    <location>
        <begin position="9"/>
        <end position="18"/>
    </location>
</feature>
<feature type="region of interest" description="Disordered" evidence="2">
    <location>
        <begin position="506"/>
        <end position="582"/>
    </location>
</feature>
<evidence type="ECO:0000313" key="4">
    <source>
        <dbReference type="Proteomes" id="UP000594262"/>
    </source>
</evidence>
<dbReference type="EnsemblMetazoa" id="CLYHEMT022954.1">
    <property type="protein sequence ID" value="CLYHEMP022954.1"/>
    <property type="gene ID" value="CLYHEMG022954"/>
</dbReference>
<dbReference type="Proteomes" id="UP000594262">
    <property type="component" value="Unplaced"/>
</dbReference>